<accession>A0A4Y9FZA9</accession>
<organism evidence="1 2">
    <name type="scientific">Microbacterium paludicola</name>
    <dbReference type="NCBI Taxonomy" id="300019"/>
    <lineage>
        <taxon>Bacteria</taxon>
        <taxon>Bacillati</taxon>
        <taxon>Actinomycetota</taxon>
        <taxon>Actinomycetes</taxon>
        <taxon>Micrococcales</taxon>
        <taxon>Microbacteriaceae</taxon>
        <taxon>Microbacterium</taxon>
    </lineage>
</organism>
<proteinExistence type="predicted"/>
<name>A0A4Y9FZA9_9MICO</name>
<dbReference type="RefSeq" id="WP_135113490.1">
    <property type="nucleotide sequence ID" value="NZ_JADGLL010000006.1"/>
</dbReference>
<sequence>MSARYSFRTRWSVDASPERCWQELVAVAMGRSDGWWRSLRVTAPATRVEPGAEIGARVRAPFGYSLRFVLRVTAVDKGRAIDAVSLGDLEGRGRVEIQPRGSGSELRFEWDVTARRRWMIAAGPVLRPVFALGHRIVMRAGERGLRRAVRGAPSGARKPANPGA</sequence>
<reference evidence="1 2" key="1">
    <citation type="submission" date="2019-03" db="EMBL/GenBank/DDBJ databases">
        <title>Diversity of the mouse oral microbiome.</title>
        <authorList>
            <person name="Joseph S."/>
            <person name="Aduse-Opoku J."/>
            <person name="Curtis M."/>
            <person name="Wade W."/>
            <person name="Hashim A."/>
        </authorList>
    </citation>
    <scope>NUCLEOTIDE SEQUENCE [LARGE SCALE GENOMIC DNA]</scope>
    <source>
        <strain evidence="1 2">P1012</strain>
    </source>
</reference>
<dbReference type="AlphaFoldDB" id="A0A4Y9FZA9"/>
<dbReference type="SUPFAM" id="SSF55961">
    <property type="entry name" value="Bet v1-like"/>
    <property type="match status" value="1"/>
</dbReference>
<protein>
    <recommendedName>
        <fullName evidence="3">SRPBCC family protein</fullName>
    </recommendedName>
</protein>
<dbReference type="EMBL" id="SPQB01000006">
    <property type="protein sequence ID" value="TFU33657.1"/>
    <property type="molecule type" value="Genomic_DNA"/>
</dbReference>
<evidence type="ECO:0000313" key="1">
    <source>
        <dbReference type="EMBL" id="TFU33657.1"/>
    </source>
</evidence>
<dbReference type="OrthoDB" id="5402478at2"/>
<keyword evidence="2" id="KW-1185">Reference proteome</keyword>
<dbReference type="Proteomes" id="UP000298358">
    <property type="component" value="Unassembled WGS sequence"/>
</dbReference>
<evidence type="ECO:0008006" key="3">
    <source>
        <dbReference type="Google" id="ProtNLM"/>
    </source>
</evidence>
<evidence type="ECO:0000313" key="2">
    <source>
        <dbReference type="Proteomes" id="UP000298358"/>
    </source>
</evidence>
<dbReference type="InterPro" id="IPR023393">
    <property type="entry name" value="START-like_dom_sf"/>
</dbReference>
<dbReference type="Gene3D" id="3.30.530.20">
    <property type="match status" value="1"/>
</dbReference>
<gene>
    <name evidence="1" type="ORF">E4U02_04175</name>
</gene>
<comment type="caution">
    <text evidence="1">The sequence shown here is derived from an EMBL/GenBank/DDBJ whole genome shotgun (WGS) entry which is preliminary data.</text>
</comment>